<reference evidence="2 3" key="1">
    <citation type="submission" date="2021-06" db="EMBL/GenBank/DDBJ databases">
        <authorList>
            <person name="Palmer J.M."/>
        </authorList>
    </citation>
    <scope>NUCLEOTIDE SEQUENCE [LARGE SCALE GENOMIC DNA]</scope>
    <source>
        <strain evidence="2 3">MEX-2019</strain>
        <tissue evidence="2">Muscle</tissue>
    </source>
</reference>
<gene>
    <name evidence="2" type="ORF">CRENBAI_002053</name>
</gene>
<dbReference type="AlphaFoldDB" id="A0AAV9RSJ8"/>
<proteinExistence type="predicted"/>
<evidence type="ECO:0000313" key="3">
    <source>
        <dbReference type="Proteomes" id="UP001311232"/>
    </source>
</evidence>
<sequence>MKSGSPSYSEDNQSQQRPLLATPGVLSGVSAVQKLECEITAGSSPACRHRVHTPNSCWVFLEIEIFQSISHQFHMDPV</sequence>
<accession>A0AAV9RSJ8</accession>
<protein>
    <submittedName>
        <fullName evidence="2">Uncharacterized protein</fullName>
    </submittedName>
</protein>
<dbReference type="EMBL" id="JAHHUM010001452">
    <property type="protein sequence ID" value="KAK5612042.1"/>
    <property type="molecule type" value="Genomic_DNA"/>
</dbReference>
<organism evidence="2 3">
    <name type="scientific">Crenichthys baileyi</name>
    <name type="common">White River springfish</name>
    <dbReference type="NCBI Taxonomy" id="28760"/>
    <lineage>
        <taxon>Eukaryota</taxon>
        <taxon>Metazoa</taxon>
        <taxon>Chordata</taxon>
        <taxon>Craniata</taxon>
        <taxon>Vertebrata</taxon>
        <taxon>Euteleostomi</taxon>
        <taxon>Actinopterygii</taxon>
        <taxon>Neopterygii</taxon>
        <taxon>Teleostei</taxon>
        <taxon>Neoteleostei</taxon>
        <taxon>Acanthomorphata</taxon>
        <taxon>Ovalentaria</taxon>
        <taxon>Atherinomorphae</taxon>
        <taxon>Cyprinodontiformes</taxon>
        <taxon>Goodeidae</taxon>
        <taxon>Crenichthys</taxon>
    </lineage>
</organism>
<name>A0AAV9RSJ8_9TELE</name>
<feature type="region of interest" description="Disordered" evidence="1">
    <location>
        <begin position="1"/>
        <end position="22"/>
    </location>
</feature>
<dbReference type="Proteomes" id="UP001311232">
    <property type="component" value="Unassembled WGS sequence"/>
</dbReference>
<feature type="compositionally biased region" description="Polar residues" evidence="1">
    <location>
        <begin position="1"/>
        <end position="17"/>
    </location>
</feature>
<keyword evidence="3" id="KW-1185">Reference proteome</keyword>
<comment type="caution">
    <text evidence="2">The sequence shown here is derived from an EMBL/GenBank/DDBJ whole genome shotgun (WGS) entry which is preliminary data.</text>
</comment>
<evidence type="ECO:0000313" key="2">
    <source>
        <dbReference type="EMBL" id="KAK5612042.1"/>
    </source>
</evidence>
<evidence type="ECO:0000256" key="1">
    <source>
        <dbReference type="SAM" id="MobiDB-lite"/>
    </source>
</evidence>